<sequence>MFLVTTVFISGLRGEWFFWWHALALGFSVVYSDEAIMASEIESEDNILETYDPEVDRIYESNFSMTDI</sequence>
<name>M5RIX6_9BACT</name>
<dbReference type="EMBL" id="ANOG01001120">
    <property type="protein sequence ID" value="EMI15307.1"/>
    <property type="molecule type" value="Genomic_DNA"/>
</dbReference>
<comment type="caution">
    <text evidence="1">The sequence shown here is derived from an EMBL/GenBank/DDBJ whole genome shotgun (WGS) entry which is preliminary data.</text>
</comment>
<organism evidence="1 2">
    <name type="scientific">Rhodopirellula maiorica SM1</name>
    <dbReference type="NCBI Taxonomy" id="1265738"/>
    <lineage>
        <taxon>Bacteria</taxon>
        <taxon>Pseudomonadati</taxon>
        <taxon>Planctomycetota</taxon>
        <taxon>Planctomycetia</taxon>
        <taxon>Pirellulales</taxon>
        <taxon>Pirellulaceae</taxon>
        <taxon>Novipirellula</taxon>
    </lineage>
</organism>
<reference evidence="1 2" key="1">
    <citation type="journal article" date="2013" name="Mar. Genomics">
        <title>Expression of sulfatases in Rhodopirellula baltica and the diversity of sulfatases in the genus Rhodopirellula.</title>
        <authorList>
            <person name="Wegner C.E."/>
            <person name="Richter-Heitmann T."/>
            <person name="Klindworth A."/>
            <person name="Klockow C."/>
            <person name="Richter M."/>
            <person name="Achstetter T."/>
            <person name="Glockner F.O."/>
            <person name="Harder J."/>
        </authorList>
    </citation>
    <scope>NUCLEOTIDE SEQUENCE [LARGE SCALE GENOMIC DNA]</scope>
    <source>
        <strain evidence="1 2">SM1</strain>
    </source>
</reference>
<evidence type="ECO:0000313" key="2">
    <source>
        <dbReference type="Proteomes" id="UP000011991"/>
    </source>
</evidence>
<dbReference type="AlphaFoldDB" id="M5RIX6"/>
<protein>
    <submittedName>
        <fullName evidence="1">Uncharacterized protein</fullName>
    </submittedName>
</protein>
<evidence type="ECO:0000313" key="1">
    <source>
        <dbReference type="EMBL" id="EMI15307.1"/>
    </source>
</evidence>
<proteinExistence type="predicted"/>
<dbReference type="Proteomes" id="UP000011991">
    <property type="component" value="Unassembled WGS sequence"/>
</dbReference>
<accession>M5RIX6</accession>
<keyword evidence="2" id="KW-1185">Reference proteome</keyword>
<dbReference type="PATRIC" id="fig|1265738.3.peg.7757"/>
<gene>
    <name evidence="1" type="ORF">RMSM_07773</name>
</gene>